<keyword evidence="8" id="KW-1133">Transmembrane helix</keyword>
<gene>
    <name evidence="12" type="ORF">ACFONC_01635</name>
</gene>
<comment type="subcellular location">
    <subcellularLocation>
        <location evidence="1 10">Cell inner membrane</location>
    </subcellularLocation>
</comment>
<evidence type="ECO:0000259" key="11">
    <source>
        <dbReference type="Pfam" id="PF21687"/>
    </source>
</evidence>
<feature type="domain" description="T2SS protein K first SAM-like" evidence="11">
    <location>
        <begin position="100"/>
        <end position="190"/>
    </location>
</feature>
<keyword evidence="5 10" id="KW-0997">Cell inner membrane</keyword>
<sequence>MKRERGIALLLVMWLTMLLAAVVGTFALTAQMEKLQGRTLSRGVVAEQAARAGVEYALTRLTETDPKRRWLPDGRPYDWAFGDTSVRIEVIDESGKVDLNAADVDLLTRLFTVVGVDQAAAGDIAAAIADWRDADDLTQPQGGAEDPAYASAGLAWGAKDAQFDTVAEVEQVLGMTPAIYAKVAPLLTVYSGQARPDPNFAASEVLQALGEDPEPILARRKARVPSPEDAFLGGGSGTYSIDSRARLPNGRQAILRVVVRAGIGTVPGSSYTALRWEQGASASR</sequence>
<evidence type="ECO:0000256" key="8">
    <source>
        <dbReference type="ARBA" id="ARBA00022989"/>
    </source>
</evidence>
<organism evidence="12 13">
    <name type="scientific">Luteimonas soli</name>
    <dbReference type="NCBI Taxonomy" id="1648966"/>
    <lineage>
        <taxon>Bacteria</taxon>
        <taxon>Pseudomonadati</taxon>
        <taxon>Pseudomonadota</taxon>
        <taxon>Gammaproteobacteria</taxon>
        <taxon>Lysobacterales</taxon>
        <taxon>Lysobacteraceae</taxon>
        <taxon>Luteimonas</taxon>
    </lineage>
</organism>
<dbReference type="Pfam" id="PF21687">
    <property type="entry name" value="T2SSK_1st"/>
    <property type="match status" value="1"/>
</dbReference>
<dbReference type="InterPro" id="IPR049031">
    <property type="entry name" value="T2SSK_SAM-like_1st"/>
</dbReference>
<keyword evidence="13" id="KW-1185">Reference proteome</keyword>
<keyword evidence="7" id="KW-0653">Protein transport</keyword>
<evidence type="ECO:0000256" key="4">
    <source>
        <dbReference type="ARBA" id="ARBA00022475"/>
    </source>
</evidence>
<evidence type="ECO:0000256" key="10">
    <source>
        <dbReference type="PIRNR" id="PIRNR002786"/>
    </source>
</evidence>
<keyword evidence="6" id="KW-0812">Transmembrane</keyword>
<evidence type="ECO:0000313" key="12">
    <source>
        <dbReference type="EMBL" id="MFC3714859.1"/>
    </source>
</evidence>
<evidence type="ECO:0000256" key="1">
    <source>
        <dbReference type="ARBA" id="ARBA00004533"/>
    </source>
</evidence>
<evidence type="ECO:0000256" key="7">
    <source>
        <dbReference type="ARBA" id="ARBA00022927"/>
    </source>
</evidence>
<dbReference type="SUPFAM" id="SSF158544">
    <property type="entry name" value="GspK insert domain-like"/>
    <property type="match status" value="1"/>
</dbReference>
<dbReference type="InterPro" id="IPR005628">
    <property type="entry name" value="GspK"/>
</dbReference>
<evidence type="ECO:0000256" key="3">
    <source>
        <dbReference type="ARBA" id="ARBA00022448"/>
    </source>
</evidence>
<evidence type="ECO:0000256" key="5">
    <source>
        <dbReference type="ARBA" id="ARBA00022519"/>
    </source>
</evidence>
<keyword evidence="3 10" id="KW-0813">Transport</keyword>
<dbReference type="InterPro" id="IPR038072">
    <property type="entry name" value="GspK_central_sf"/>
</dbReference>
<keyword evidence="9 10" id="KW-0472">Membrane</keyword>
<keyword evidence="4 10" id="KW-1003">Cell membrane</keyword>
<protein>
    <recommendedName>
        <fullName evidence="10">Type II secretion system protein K</fullName>
    </recommendedName>
</protein>
<dbReference type="PANTHER" id="PTHR38831:SF2">
    <property type="entry name" value="TYPE II SECRETION SYSTEM PROTEIN K"/>
    <property type="match status" value="1"/>
</dbReference>
<evidence type="ECO:0000256" key="2">
    <source>
        <dbReference type="ARBA" id="ARBA00007246"/>
    </source>
</evidence>
<dbReference type="PANTHER" id="PTHR38831">
    <property type="entry name" value="TYPE II SECRETION SYSTEM PROTEIN K"/>
    <property type="match status" value="1"/>
</dbReference>
<dbReference type="PIRSF" id="PIRSF002786">
    <property type="entry name" value="XcpX"/>
    <property type="match status" value="1"/>
</dbReference>
<comment type="caution">
    <text evidence="12">The sequence shown here is derived from an EMBL/GenBank/DDBJ whole genome shotgun (WGS) entry which is preliminary data.</text>
</comment>
<dbReference type="Gene3D" id="1.10.40.60">
    <property type="entry name" value="EpsJ-like"/>
    <property type="match status" value="1"/>
</dbReference>
<evidence type="ECO:0000313" key="13">
    <source>
        <dbReference type="Proteomes" id="UP001595705"/>
    </source>
</evidence>
<evidence type="ECO:0000256" key="6">
    <source>
        <dbReference type="ARBA" id="ARBA00022692"/>
    </source>
</evidence>
<dbReference type="EMBL" id="JBHRYA010000001">
    <property type="protein sequence ID" value="MFC3714859.1"/>
    <property type="molecule type" value="Genomic_DNA"/>
</dbReference>
<reference evidence="13" key="1">
    <citation type="journal article" date="2019" name="Int. J. Syst. Evol. Microbiol.">
        <title>The Global Catalogue of Microorganisms (GCM) 10K type strain sequencing project: providing services to taxonomists for standard genome sequencing and annotation.</title>
        <authorList>
            <consortium name="The Broad Institute Genomics Platform"/>
            <consortium name="The Broad Institute Genome Sequencing Center for Infectious Disease"/>
            <person name="Wu L."/>
            <person name="Ma J."/>
        </authorList>
    </citation>
    <scope>NUCLEOTIDE SEQUENCE [LARGE SCALE GENOMIC DNA]</scope>
    <source>
        <strain evidence="13">KCTC 42441</strain>
    </source>
</reference>
<comment type="similarity">
    <text evidence="2 10">Belongs to the GSP K family.</text>
</comment>
<evidence type="ECO:0000256" key="9">
    <source>
        <dbReference type="ARBA" id="ARBA00023136"/>
    </source>
</evidence>
<name>A0ABV7XFG1_9GAMM</name>
<proteinExistence type="inferred from homology"/>
<dbReference type="RefSeq" id="WP_386741823.1">
    <property type="nucleotide sequence ID" value="NZ_JBHRYA010000001.1"/>
</dbReference>
<accession>A0ABV7XFG1</accession>
<dbReference type="Proteomes" id="UP001595705">
    <property type="component" value="Unassembled WGS sequence"/>
</dbReference>